<dbReference type="EMBL" id="JAVDXW010000001">
    <property type="protein sequence ID" value="MDR7302835.1"/>
    <property type="molecule type" value="Genomic_DNA"/>
</dbReference>
<proteinExistence type="predicted"/>
<evidence type="ECO:0000259" key="4">
    <source>
        <dbReference type="Pfam" id="PF13490"/>
    </source>
</evidence>
<dbReference type="AlphaFoldDB" id="A0AAE3ZFC4"/>
<keyword evidence="6" id="KW-1185">Reference proteome</keyword>
<evidence type="ECO:0000313" key="6">
    <source>
        <dbReference type="Proteomes" id="UP001180845"/>
    </source>
</evidence>
<accession>A0AAE3ZFC4</accession>
<gene>
    <name evidence="5" type="ORF">JOF55_003016</name>
</gene>
<feature type="region of interest" description="Disordered" evidence="3">
    <location>
        <begin position="190"/>
        <end position="263"/>
    </location>
</feature>
<feature type="region of interest" description="Disordered" evidence="3">
    <location>
        <begin position="108"/>
        <end position="166"/>
    </location>
</feature>
<evidence type="ECO:0000256" key="3">
    <source>
        <dbReference type="SAM" id="MobiDB-lite"/>
    </source>
</evidence>
<reference evidence="5" key="1">
    <citation type="submission" date="2023-07" db="EMBL/GenBank/DDBJ databases">
        <title>Sequencing the genomes of 1000 actinobacteria strains.</title>
        <authorList>
            <person name="Klenk H.-P."/>
        </authorList>
    </citation>
    <scope>NUCLEOTIDE SEQUENCE</scope>
    <source>
        <strain evidence="5">DSM 45977</strain>
    </source>
</reference>
<keyword evidence="1" id="KW-0805">Transcription regulation</keyword>
<feature type="compositionally biased region" description="Low complexity" evidence="3">
    <location>
        <begin position="212"/>
        <end position="234"/>
    </location>
</feature>
<name>A0AAE3ZFC4_9ACTN</name>
<sequence length="263" mass="26903">MSALRGWGLPEQHLALDALVAFVDGELTPNAHDRAAAHIAKCSACKADAAAQRQARSAIRAADTPSMSPQFLRTLQSIPGEAQLPDRPDELALTEDGRLVALNHRDANHSGASSAYESTVPVLGSSARLGRGRRDGDGGTPLGGDVSEQASEHSQHPRGHGRRAKQGASVVFSGIVLGALAFMNIPAEESDNTVTTVPRPFPQGDTAREDATVPASAPATTPSATPASGSQATPLREIPAAQIPTGPDLGTSTTPASAAPPAG</sequence>
<dbReference type="Pfam" id="PF13490">
    <property type="entry name" value="zf-HC2"/>
    <property type="match status" value="1"/>
</dbReference>
<evidence type="ECO:0000256" key="2">
    <source>
        <dbReference type="ARBA" id="ARBA00023163"/>
    </source>
</evidence>
<feature type="domain" description="Putative zinc-finger" evidence="4">
    <location>
        <begin position="15"/>
        <end position="45"/>
    </location>
</feature>
<evidence type="ECO:0000313" key="5">
    <source>
        <dbReference type="EMBL" id="MDR7302835.1"/>
    </source>
</evidence>
<protein>
    <recommendedName>
        <fullName evidence="4">Putative zinc-finger domain-containing protein</fullName>
    </recommendedName>
</protein>
<dbReference type="Gene3D" id="1.10.10.1320">
    <property type="entry name" value="Anti-sigma factor, zinc-finger domain"/>
    <property type="match status" value="1"/>
</dbReference>
<feature type="compositionally biased region" description="Low complexity" evidence="3">
    <location>
        <begin position="251"/>
        <end position="263"/>
    </location>
</feature>
<comment type="caution">
    <text evidence="5">The sequence shown here is derived from an EMBL/GenBank/DDBJ whole genome shotgun (WGS) entry which is preliminary data.</text>
</comment>
<feature type="compositionally biased region" description="Basic residues" evidence="3">
    <location>
        <begin position="156"/>
        <end position="165"/>
    </location>
</feature>
<dbReference type="InterPro" id="IPR027383">
    <property type="entry name" value="Znf_put"/>
</dbReference>
<keyword evidence="2" id="KW-0804">Transcription</keyword>
<dbReference type="RefSeq" id="WP_310274701.1">
    <property type="nucleotide sequence ID" value="NZ_JAVDXW010000001.1"/>
</dbReference>
<dbReference type="Proteomes" id="UP001180845">
    <property type="component" value="Unassembled WGS sequence"/>
</dbReference>
<evidence type="ECO:0000256" key="1">
    <source>
        <dbReference type="ARBA" id="ARBA00023015"/>
    </source>
</evidence>
<dbReference type="InterPro" id="IPR041916">
    <property type="entry name" value="Anti_sigma_zinc_sf"/>
</dbReference>
<organism evidence="5 6">
    <name type="scientific">Haloactinomyces albus</name>
    <dbReference type="NCBI Taxonomy" id="1352928"/>
    <lineage>
        <taxon>Bacteria</taxon>
        <taxon>Bacillati</taxon>
        <taxon>Actinomycetota</taxon>
        <taxon>Actinomycetes</taxon>
        <taxon>Actinopolysporales</taxon>
        <taxon>Actinopolysporaceae</taxon>
        <taxon>Haloactinomyces</taxon>
    </lineage>
</organism>